<dbReference type="PROSITE" id="PS50109">
    <property type="entry name" value="HIS_KIN"/>
    <property type="match status" value="1"/>
</dbReference>
<keyword evidence="9" id="KW-0418">Kinase</keyword>
<dbReference type="EC" id="2.7.13.3" evidence="3"/>
<keyword evidence="8" id="KW-0732">Signal</keyword>
<evidence type="ECO:0000256" key="11">
    <source>
        <dbReference type="ARBA" id="ARBA00023012"/>
    </source>
</evidence>
<evidence type="ECO:0000256" key="16">
    <source>
        <dbReference type="SAM" id="Phobius"/>
    </source>
</evidence>
<dbReference type="CDD" id="cd12914">
    <property type="entry name" value="PDC1_DGC_like"/>
    <property type="match status" value="1"/>
</dbReference>
<evidence type="ECO:0000256" key="3">
    <source>
        <dbReference type="ARBA" id="ARBA00012438"/>
    </source>
</evidence>
<evidence type="ECO:0000256" key="7">
    <source>
        <dbReference type="ARBA" id="ARBA00022692"/>
    </source>
</evidence>
<comment type="caution">
    <text evidence="18">The sequence shown here is derived from an EMBL/GenBank/DDBJ whole genome shotgun (WGS) entry which is preliminary data.</text>
</comment>
<dbReference type="InterPro" id="IPR003661">
    <property type="entry name" value="HisK_dim/P_dom"/>
</dbReference>
<evidence type="ECO:0000256" key="10">
    <source>
        <dbReference type="ARBA" id="ARBA00022989"/>
    </source>
</evidence>
<evidence type="ECO:0000313" key="18">
    <source>
        <dbReference type="EMBL" id="MDT0337101.1"/>
    </source>
</evidence>
<dbReference type="Pfam" id="PF00512">
    <property type="entry name" value="HisKA"/>
    <property type="match status" value="1"/>
</dbReference>
<dbReference type="EMBL" id="JAVRAA010000004">
    <property type="protein sequence ID" value="MDT0337101.1"/>
    <property type="molecule type" value="Genomic_DNA"/>
</dbReference>
<dbReference type="SUPFAM" id="SSF55874">
    <property type="entry name" value="ATPase domain of HSP90 chaperone/DNA topoisomerase II/histidine kinase"/>
    <property type="match status" value="1"/>
</dbReference>
<dbReference type="GO" id="GO:0000155">
    <property type="term" value="F:phosphorelay sensor kinase activity"/>
    <property type="evidence" value="ECO:0007669"/>
    <property type="project" value="InterPro"/>
</dbReference>
<feature type="transmembrane region" description="Helical" evidence="16">
    <location>
        <begin position="293"/>
        <end position="315"/>
    </location>
</feature>
<dbReference type="FunFam" id="3.30.565.10:FF:000010">
    <property type="entry name" value="Sensor histidine kinase RcsC"/>
    <property type="match status" value="1"/>
</dbReference>
<keyword evidence="13 16" id="KW-0472">Membrane</keyword>
<keyword evidence="10 16" id="KW-1133">Transmembrane helix</keyword>
<keyword evidence="4" id="KW-1003">Cell membrane</keyword>
<dbReference type="SUPFAM" id="SSF47384">
    <property type="entry name" value="Homodimeric domain of signal transducing histidine kinase"/>
    <property type="match status" value="1"/>
</dbReference>
<keyword evidence="7 16" id="KW-0812">Transmembrane</keyword>
<dbReference type="Gene3D" id="3.30.450.20">
    <property type="entry name" value="PAS domain"/>
    <property type="match status" value="2"/>
</dbReference>
<evidence type="ECO:0000256" key="9">
    <source>
        <dbReference type="ARBA" id="ARBA00022777"/>
    </source>
</evidence>
<dbReference type="CDD" id="cd16922">
    <property type="entry name" value="HATPase_EvgS-ArcB-TorS-like"/>
    <property type="match status" value="1"/>
</dbReference>
<dbReference type="PRINTS" id="PR00344">
    <property type="entry name" value="BCTRLSENSOR"/>
</dbReference>
<keyword evidence="12" id="KW-0843">Virulence</keyword>
<evidence type="ECO:0000256" key="5">
    <source>
        <dbReference type="ARBA" id="ARBA00022553"/>
    </source>
</evidence>
<evidence type="ECO:0000256" key="8">
    <source>
        <dbReference type="ARBA" id="ARBA00022729"/>
    </source>
</evidence>
<evidence type="ECO:0000256" key="4">
    <source>
        <dbReference type="ARBA" id="ARBA00022475"/>
    </source>
</evidence>
<evidence type="ECO:0000256" key="15">
    <source>
        <dbReference type="ARBA" id="ARBA00070152"/>
    </source>
</evidence>
<feature type="domain" description="Histidine kinase" evidence="17">
    <location>
        <begin position="337"/>
        <end position="553"/>
    </location>
</feature>
<sequence>MDDRKHPPLPLRFARIDLRLALGLFSLLLICGLWLGAFKELNASRENHLQDARRDAQSLSRLFLEHAYRTIEAADQAALYLRYRYAERGQSLDLATEISNGLVARNVYNLFTIVDAKGDVVLSSKPFTPLNLADREHVQVHMQGGEDKLFISKPVLGRVSKKWSLQLTRRINRPDGGFGGVIVVSIDPQYFTSLYHQIDVGHHGVITLVGADGTARVRRTGDMDAMGEQVNGGKVYAAMLAQGSGVIDAFSRVDGRERIYAFHKLRDYPLYASVGIDIEERLAPYYRERNRTLTLASLITLAVLIFNAALIWMAGSLVRSRQEAMQASQAKSRFLSNMSHEFRTPLNGVLGYSDALREELGESPLAQYATAIHDSGNRLLELVESILEVTALEDRRVAVHREPENIRELVSQAIARHYQAAQTKGLQLECRISDDVPQIIVCDQRKVLRVLENLIGNAVRYTDAGRVLVEVDRSSDQLAIRIKDTGIGIPAGQLDTIFEKFTQADDSERRAKDGAGLGLTIAQRLVTLMGGQLMLQSKQHQGSTFSFTLPLQEPK</sequence>
<keyword evidence="11" id="KW-0902">Two-component regulatory system</keyword>
<dbReference type="GO" id="GO:0005524">
    <property type="term" value="F:ATP binding"/>
    <property type="evidence" value="ECO:0007669"/>
    <property type="project" value="UniProtKB-KW"/>
</dbReference>
<dbReference type="PANTHER" id="PTHR43047">
    <property type="entry name" value="TWO-COMPONENT HISTIDINE PROTEIN KINASE"/>
    <property type="match status" value="1"/>
</dbReference>
<protein>
    <recommendedName>
        <fullName evidence="15">Virulence sensor protein BvgS</fullName>
        <ecNumber evidence="3">2.7.13.3</ecNumber>
    </recommendedName>
</protein>
<dbReference type="PANTHER" id="PTHR43047:SF64">
    <property type="entry name" value="HISTIDINE KINASE CONTAINING CHEY-HOMOLOGOUS RECEIVER DOMAIN AND PAS DOMAIN-RELATED"/>
    <property type="match status" value="1"/>
</dbReference>
<dbReference type="InterPro" id="IPR004358">
    <property type="entry name" value="Sig_transdc_His_kin-like_C"/>
</dbReference>
<keyword evidence="5" id="KW-0597">Phosphoprotein</keyword>
<dbReference type="CDD" id="cd12915">
    <property type="entry name" value="PDC2_DGC_like"/>
    <property type="match status" value="1"/>
</dbReference>
<dbReference type="Gene3D" id="1.10.287.130">
    <property type="match status" value="1"/>
</dbReference>
<name>A0AAE4G8B1_9BURK</name>
<evidence type="ECO:0000256" key="13">
    <source>
        <dbReference type="ARBA" id="ARBA00023136"/>
    </source>
</evidence>
<dbReference type="SMART" id="SM00388">
    <property type="entry name" value="HisKA"/>
    <property type="match status" value="1"/>
</dbReference>
<evidence type="ECO:0000256" key="6">
    <source>
        <dbReference type="ARBA" id="ARBA00022679"/>
    </source>
</evidence>
<dbReference type="InterPro" id="IPR033479">
    <property type="entry name" value="dCache_1"/>
</dbReference>
<accession>A0AAE4G8B1</accession>
<reference evidence="18" key="1">
    <citation type="submission" date="2023-02" db="EMBL/GenBank/DDBJ databases">
        <title>Description of Herbaspirillum huttiense subsp. nephrolepsisexaltata and Herbaspirillum huttiense subsp. lycopersicon.</title>
        <authorList>
            <person name="Poudel M."/>
            <person name="Sharma A."/>
            <person name="Goss E."/>
            <person name="Tapia J.H."/>
            <person name="Harmon C.M."/>
            <person name="Jones J.B."/>
        </authorList>
    </citation>
    <scope>NUCLEOTIDE SEQUENCE</scope>
    <source>
        <strain evidence="18">NC40101</strain>
    </source>
</reference>
<comment type="function">
    <text evidence="14">Member of the two-component regulatory system BvgS/BvgA. Phosphorylates BvgA via a four-step phosphorelay in response to environmental signals.</text>
</comment>
<dbReference type="AlphaFoldDB" id="A0AAE4G8B1"/>
<organism evidence="18">
    <name type="scientific">Herbaspirillum huttiense subsp. nephrolepidis</name>
    <dbReference type="NCBI Taxonomy" id="3075126"/>
    <lineage>
        <taxon>Bacteria</taxon>
        <taxon>Pseudomonadati</taxon>
        <taxon>Pseudomonadota</taxon>
        <taxon>Betaproteobacteria</taxon>
        <taxon>Burkholderiales</taxon>
        <taxon>Oxalobacteraceae</taxon>
        <taxon>Herbaspirillum</taxon>
    </lineage>
</organism>
<dbReference type="GO" id="GO:0005886">
    <property type="term" value="C:plasma membrane"/>
    <property type="evidence" value="ECO:0007669"/>
    <property type="project" value="UniProtKB-SubCell"/>
</dbReference>
<dbReference type="RefSeq" id="WP_310837841.1">
    <property type="nucleotide sequence ID" value="NZ_JAVLSM010000009.1"/>
</dbReference>
<keyword evidence="18" id="KW-0067">ATP-binding</keyword>
<keyword evidence="18" id="KW-0547">Nucleotide-binding</keyword>
<dbReference type="Pfam" id="PF02518">
    <property type="entry name" value="HATPase_c"/>
    <property type="match status" value="1"/>
</dbReference>
<evidence type="ECO:0000256" key="12">
    <source>
        <dbReference type="ARBA" id="ARBA00023026"/>
    </source>
</evidence>
<dbReference type="Gene3D" id="3.30.565.10">
    <property type="entry name" value="Histidine kinase-like ATPase, C-terminal domain"/>
    <property type="match status" value="1"/>
</dbReference>
<dbReference type="InterPro" id="IPR003594">
    <property type="entry name" value="HATPase_dom"/>
</dbReference>
<comment type="subcellular location">
    <subcellularLocation>
        <location evidence="2">Cell membrane</location>
        <topology evidence="2">Multi-pass membrane protein</topology>
    </subcellularLocation>
</comment>
<comment type="catalytic activity">
    <reaction evidence="1">
        <text>ATP + protein L-histidine = ADP + protein N-phospho-L-histidine.</text>
        <dbReference type="EC" id="2.7.13.3"/>
    </reaction>
</comment>
<evidence type="ECO:0000256" key="14">
    <source>
        <dbReference type="ARBA" id="ARBA00058004"/>
    </source>
</evidence>
<keyword evidence="6" id="KW-0808">Transferase</keyword>
<gene>
    <name evidence="18" type="ORF">RJN63_09705</name>
</gene>
<evidence type="ECO:0000259" key="17">
    <source>
        <dbReference type="PROSITE" id="PS50109"/>
    </source>
</evidence>
<evidence type="ECO:0000256" key="2">
    <source>
        <dbReference type="ARBA" id="ARBA00004651"/>
    </source>
</evidence>
<dbReference type="InterPro" id="IPR036890">
    <property type="entry name" value="HATPase_C_sf"/>
</dbReference>
<dbReference type="InterPro" id="IPR005467">
    <property type="entry name" value="His_kinase_dom"/>
</dbReference>
<evidence type="ECO:0000256" key="1">
    <source>
        <dbReference type="ARBA" id="ARBA00000085"/>
    </source>
</evidence>
<feature type="transmembrane region" description="Helical" evidence="16">
    <location>
        <begin position="20"/>
        <end position="38"/>
    </location>
</feature>
<dbReference type="CDD" id="cd00082">
    <property type="entry name" value="HisKA"/>
    <property type="match status" value="1"/>
</dbReference>
<proteinExistence type="predicted"/>
<dbReference type="SMART" id="SM00387">
    <property type="entry name" value="HATPase_c"/>
    <property type="match status" value="1"/>
</dbReference>
<dbReference type="Pfam" id="PF02743">
    <property type="entry name" value="dCache_1"/>
    <property type="match status" value="1"/>
</dbReference>
<dbReference type="InterPro" id="IPR036097">
    <property type="entry name" value="HisK_dim/P_sf"/>
</dbReference>